<name>A0A4C1SGM0_EUMVA</name>
<comment type="caution">
    <text evidence="1">The sequence shown here is derived from an EMBL/GenBank/DDBJ whole genome shotgun (WGS) entry which is preliminary data.</text>
</comment>
<protein>
    <submittedName>
        <fullName evidence="1">Uncharacterized protein</fullName>
    </submittedName>
</protein>
<keyword evidence="2" id="KW-1185">Reference proteome</keyword>
<proteinExistence type="predicted"/>
<reference evidence="1 2" key="1">
    <citation type="journal article" date="2019" name="Commun. Biol.">
        <title>The bagworm genome reveals a unique fibroin gene that provides high tensile strength.</title>
        <authorList>
            <person name="Kono N."/>
            <person name="Nakamura H."/>
            <person name="Ohtoshi R."/>
            <person name="Tomita M."/>
            <person name="Numata K."/>
            <person name="Arakawa K."/>
        </authorList>
    </citation>
    <scope>NUCLEOTIDE SEQUENCE [LARGE SCALE GENOMIC DNA]</scope>
</reference>
<dbReference type="Proteomes" id="UP000299102">
    <property type="component" value="Unassembled WGS sequence"/>
</dbReference>
<dbReference type="AlphaFoldDB" id="A0A4C1SGM0"/>
<accession>A0A4C1SGM0</accession>
<evidence type="ECO:0000313" key="1">
    <source>
        <dbReference type="EMBL" id="GBP00251.1"/>
    </source>
</evidence>
<dbReference type="EMBL" id="BGZK01003343">
    <property type="protein sequence ID" value="GBP00251.1"/>
    <property type="molecule type" value="Genomic_DNA"/>
</dbReference>
<organism evidence="1 2">
    <name type="scientific">Eumeta variegata</name>
    <name type="common">Bagworm moth</name>
    <name type="synonym">Eumeta japonica</name>
    <dbReference type="NCBI Taxonomy" id="151549"/>
    <lineage>
        <taxon>Eukaryota</taxon>
        <taxon>Metazoa</taxon>
        <taxon>Ecdysozoa</taxon>
        <taxon>Arthropoda</taxon>
        <taxon>Hexapoda</taxon>
        <taxon>Insecta</taxon>
        <taxon>Pterygota</taxon>
        <taxon>Neoptera</taxon>
        <taxon>Endopterygota</taxon>
        <taxon>Lepidoptera</taxon>
        <taxon>Glossata</taxon>
        <taxon>Ditrysia</taxon>
        <taxon>Tineoidea</taxon>
        <taxon>Psychidae</taxon>
        <taxon>Oiketicinae</taxon>
        <taxon>Eumeta</taxon>
    </lineage>
</organism>
<sequence length="112" mass="12303">MGSPLGRVRAHRAQSEALSRLAVSQAYRRDTHPTCAFGFTTSTTVNSRSAYGPQRYLHFKLRKTRLARRTANTAILGRADVTGACAARSHMFAISDQHAINDSKAASTKLHF</sequence>
<evidence type="ECO:0000313" key="2">
    <source>
        <dbReference type="Proteomes" id="UP000299102"/>
    </source>
</evidence>
<gene>
    <name evidence="1" type="ORF">EVAR_71008_1</name>
</gene>